<evidence type="ECO:0000313" key="5">
    <source>
        <dbReference type="Proteomes" id="UP000764110"/>
    </source>
</evidence>
<dbReference type="AlphaFoldDB" id="A0A9P8M579"/>
<dbReference type="Proteomes" id="UP000764110">
    <property type="component" value="Unassembled WGS sequence"/>
</dbReference>
<evidence type="ECO:0000313" key="4">
    <source>
        <dbReference type="EMBL" id="KAH0593992.1"/>
    </source>
</evidence>
<dbReference type="EMBL" id="JACEFI010000018">
    <property type="protein sequence ID" value="KAH0593992.1"/>
    <property type="molecule type" value="Genomic_DNA"/>
</dbReference>
<dbReference type="PANTHER" id="PTHR38118:SF2">
    <property type="entry name" value="CDP-ALCOHOL PHOSPHATIDYLTRANSFERASE PROTEIN"/>
    <property type="match status" value="1"/>
</dbReference>
<comment type="caution">
    <text evidence="4">The sequence shown here is derived from an EMBL/GenBank/DDBJ whole genome shotgun (WGS) entry which is preliminary data.</text>
</comment>
<keyword evidence="5" id="KW-1185">Reference proteome</keyword>
<gene>
    <name evidence="4" type="ORF">MHUMG1_08315</name>
</gene>
<sequence>MPSFRTIFLAVAASFSAVANADYTIDPESVPIATRKSWCDQEMTTCPLICQQVEPRTTIDNTCDPESLTYGCLCGNNLQPNVSQYSLSLPYFVCTQWVIQCKDACPTDACKSDCQQKHPCGAQDPVRPNATKTAGASATSTGGSNTIYTNAPGGGSNNGKKGAGAALEVGRTYGLAIVLTSLFAGFALFVLDLVENVIFGTLVLIPHRPPAVPEPPKAFPRQFIFSIPPTFTIIQTSQNSNGSQSDAKMHSQILFETFTGKDITDAVLEEASTLFSENYGIWGKGSSREGKRVRLSVQRLREKLLPESAQTSITRVAVNGNLAGHAFVCRWACAGKKICWITQLVIGKHYREQGLATCLLTSLRKDEDDVFGIMSSHPAACLTAAKAFGRGIEKVSLDFISENAAEVVKSSPIPYIRDAELCGSLFNSVVNMVSGANTHFFVDHKEPLDTLRSVRQERQWPLGELQDGYEYLLILPSRPRRSRS</sequence>
<feature type="domain" description="DUF7707" evidence="3">
    <location>
        <begin position="23"/>
        <end position="125"/>
    </location>
</feature>
<feature type="chain" id="PRO_5040229888" description="DUF7707 domain-containing protein" evidence="2">
    <location>
        <begin position="22"/>
        <end position="484"/>
    </location>
</feature>
<reference evidence="4 5" key="1">
    <citation type="submission" date="2020-07" db="EMBL/GenBank/DDBJ databases">
        <title>Metarhizium humberi genome.</title>
        <authorList>
            <person name="Lysoe E."/>
        </authorList>
    </citation>
    <scope>NUCLEOTIDE SEQUENCE [LARGE SCALE GENOMIC DNA]</scope>
    <source>
        <strain evidence="4 5">ESALQ1638</strain>
    </source>
</reference>
<dbReference type="Gene3D" id="3.40.630.30">
    <property type="match status" value="1"/>
</dbReference>
<evidence type="ECO:0000256" key="1">
    <source>
        <dbReference type="SAM" id="MobiDB-lite"/>
    </source>
</evidence>
<name>A0A9P8M579_9HYPO</name>
<dbReference type="SUPFAM" id="SSF55729">
    <property type="entry name" value="Acyl-CoA N-acyltransferases (Nat)"/>
    <property type="match status" value="1"/>
</dbReference>
<protein>
    <recommendedName>
        <fullName evidence="3">DUF7707 domain-containing protein</fullName>
    </recommendedName>
</protein>
<keyword evidence="2" id="KW-0732">Signal</keyword>
<dbReference type="Pfam" id="PF24808">
    <property type="entry name" value="DUF7707"/>
    <property type="match status" value="1"/>
</dbReference>
<organism evidence="4 5">
    <name type="scientific">Metarhizium humberi</name>
    <dbReference type="NCBI Taxonomy" id="2596975"/>
    <lineage>
        <taxon>Eukaryota</taxon>
        <taxon>Fungi</taxon>
        <taxon>Dikarya</taxon>
        <taxon>Ascomycota</taxon>
        <taxon>Pezizomycotina</taxon>
        <taxon>Sordariomycetes</taxon>
        <taxon>Hypocreomycetidae</taxon>
        <taxon>Hypocreales</taxon>
        <taxon>Clavicipitaceae</taxon>
        <taxon>Metarhizium</taxon>
    </lineage>
</organism>
<dbReference type="InterPro" id="IPR016181">
    <property type="entry name" value="Acyl_CoA_acyltransferase"/>
</dbReference>
<feature type="signal peptide" evidence="2">
    <location>
        <begin position="1"/>
        <end position="21"/>
    </location>
</feature>
<evidence type="ECO:0000256" key="2">
    <source>
        <dbReference type="SAM" id="SignalP"/>
    </source>
</evidence>
<dbReference type="InterPro" id="IPR056124">
    <property type="entry name" value="DUF7707"/>
</dbReference>
<feature type="region of interest" description="Disordered" evidence="1">
    <location>
        <begin position="125"/>
        <end position="161"/>
    </location>
</feature>
<dbReference type="PANTHER" id="PTHR38118">
    <property type="entry name" value="ANCHORED CELL WALL PROTEIN 11-RELATED"/>
    <property type="match status" value="1"/>
</dbReference>
<feature type="compositionally biased region" description="Low complexity" evidence="1">
    <location>
        <begin position="133"/>
        <end position="144"/>
    </location>
</feature>
<evidence type="ECO:0000259" key="3">
    <source>
        <dbReference type="Pfam" id="PF24808"/>
    </source>
</evidence>
<accession>A0A9P8M579</accession>
<proteinExistence type="predicted"/>